<protein>
    <submittedName>
        <fullName evidence="1">Uncharacterized protein</fullName>
    </submittedName>
</protein>
<dbReference type="KEGG" id="vvy:VVP26"/>
<organism evidence="1 2">
    <name type="scientific">Vibrio vulnificus (strain YJ016)</name>
    <dbReference type="NCBI Taxonomy" id="196600"/>
    <lineage>
        <taxon>Bacteria</taxon>
        <taxon>Pseudomonadati</taxon>
        <taxon>Pseudomonadota</taxon>
        <taxon>Gammaproteobacteria</taxon>
        <taxon>Vibrionales</taxon>
        <taxon>Vibrionaceae</taxon>
        <taxon>Vibrio</taxon>
    </lineage>
</organism>
<evidence type="ECO:0000313" key="2">
    <source>
        <dbReference type="Proteomes" id="UP000002675"/>
    </source>
</evidence>
<dbReference type="AlphaFoldDB" id="Q7MBL8"/>
<dbReference type="HOGENOM" id="CLU_3142165_0_0_6"/>
<name>Q7MBL8_VIBVY</name>
<keyword evidence="1" id="KW-0614">Plasmid</keyword>
<accession>Q7MBL8</accession>
<geneLocation type="plasmid" evidence="1 2">
    <name>pYJ016</name>
</geneLocation>
<sequence length="49" mass="5201">MAAPEADFNGLIESMSLFPYATQIAAGSNAERCVVARMKLKSLAVTRLG</sequence>
<evidence type="ECO:0000313" key="1">
    <source>
        <dbReference type="EMBL" id="BAC97748.1"/>
    </source>
</evidence>
<dbReference type="EMBL" id="AP005352">
    <property type="protein sequence ID" value="BAC97748.1"/>
    <property type="molecule type" value="Genomic_DNA"/>
</dbReference>
<reference evidence="1 2" key="1">
    <citation type="journal article" date="2003" name="Genome Res.">
        <title>Comparative genome analysis of Vibrio vulnificus, a marine pathogen.</title>
        <authorList>
            <person name="Chen C.Y."/>
            <person name="Wu K.M."/>
            <person name="Chang Y.C."/>
            <person name="Chang C.H."/>
            <person name="Tsai H.C."/>
            <person name="Liao T.L."/>
            <person name="Liu Y.M."/>
            <person name="Chen H.J."/>
            <person name="Shen A.B."/>
            <person name="Li J.C."/>
            <person name="Su T.L."/>
            <person name="Shao C.P."/>
            <person name="Lee C.T."/>
            <person name="Hor L.I."/>
            <person name="Tsai S.F."/>
        </authorList>
    </citation>
    <scope>NUCLEOTIDE SEQUENCE [LARGE SCALE GENOMIC DNA]</scope>
    <source>
        <strain evidence="1 2">YJ016</strain>
        <plasmid evidence="1">pYJ016</plasmid>
    </source>
</reference>
<proteinExistence type="predicted"/>
<gene>
    <name evidence="1" type="ordered locus">VVP26</name>
</gene>
<dbReference type="Proteomes" id="UP000002675">
    <property type="component" value="Plasmid pYJ016"/>
</dbReference>